<dbReference type="EMBL" id="UXSR01005919">
    <property type="protein sequence ID" value="VDD83987.1"/>
    <property type="molecule type" value="Genomic_DNA"/>
</dbReference>
<name>A0A0R3UQ42_MESCO</name>
<evidence type="ECO:0000313" key="3">
    <source>
        <dbReference type="Proteomes" id="UP000267029"/>
    </source>
</evidence>
<feature type="region of interest" description="Disordered" evidence="1">
    <location>
        <begin position="61"/>
        <end position="82"/>
    </location>
</feature>
<protein>
    <submittedName>
        <fullName evidence="2">Uncharacterized protein</fullName>
    </submittedName>
</protein>
<accession>A0A0R3UQ42</accession>
<dbReference type="AlphaFoldDB" id="A0A0R3UQ42"/>
<organism evidence="2 3">
    <name type="scientific">Mesocestoides corti</name>
    <name type="common">Flatworm</name>
    <dbReference type="NCBI Taxonomy" id="53468"/>
    <lineage>
        <taxon>Eukaryota</taxon>
        <taxon>Metazoa</taxon>
        <taxon>Spiralia</taxon>
        <taxon>Lophotrochozoa</taxon>
        <taxon>Platyhelminthes</taxon>
        <taxon>Cestoda</taxon>
        <taxon>Eucestoda</taxon>
        <taxon>Cyclophyllidea</taxon>
        <taxon>Mesocestoididae</taxon>
        <taxon>Mesocestoides</taxon>
    </lineage>
</organism>
<keyword evidence="3" id="KW-1185">Reference proteome</keyword>
<feature type="region of interest" description="Disordered" evidence="1">
    <location>
        <begin position="1"/>
        <end position="28"/>
    </location>
</feature>
<evidence type="ECO:0000313" key="2">
    <source>
        <dbReference type="EMBL" id="VDD83987.1"/>
    </source>
</evidence>
<gene>
    <name evidence="2" type="ORF">MCOS_LOCUS9990</name>
</gene>
<feature type="compositionally biased region" description="Polar residues" evidence="1">
    <location>
        <begin position="16"/>
        <end position="28"/>
    </location>
</feature>
<proteinExistence type="predicted"/>
<sequence>MVLQSKNPVLCEADTSADTEASTSELPTTRQIALQPGQPQLFCLPPPEFATTQWRAAPPVHEGGASIEEGEAVGPTAKSQFP</sequence>
<dbReference type="Proteomes" id="UP000267029">
    <property type="component" value="Unassembled WGS sequence"/>
</dbReference>
<evidence type="ECO:0000256" key="1">
    <source>
        <dbReference type="SAM" id="MobiDB-lite"/>
    </source>
</evidence>
<reference evidence="2 3" key="1">
    <citation type="submission" date="2018-10" db="EMBL/GenBank/DDBJ databases">
        <authorList>
            <consortium name="Pathogen Informatics"/>
        </authorList>
    </citation>
    <scope>NUCLEOTIDE SEQUENCE [LARGE SCALE GENOMIC DNA]</scope>
</reference>